<feature type="region of interest" description="Disordered" evidence="2">
    <location>
        <begin position="1"/>
        <end position="170"/>
    </location>
</feature>
<gene>
    <name evidence="4" type="primary">LOC126911661</name>
</gene>
<sequence>MENINLKEQPPEKERAGELSSPAVVVAESPSGSGARGEALVSSGKSHTRAPSRKGSDSESDSSSVSGVSVISMRQTRSTFKRPRTEEVRGLSSSSNTQEAPAPPKIPTTARGRGRGKAKRLSATARSKPAKRLAAEDTPRSGALSDSSIKEVSDADGMEGERGTGTLRQTVREALRQVAGKKSQSTKAAQIKSMEAEIMAAVFDVCKVPSAGKVHQELAEMRQELARLSASNVALETELRSTKAELAACRGSHPQPSAEPDMLGLMRREMAAFQQRFNVLEGRLLRPSLAASSLATSRSYAAVAARSSTSSGQTGCGAQTVARPRAAPPTRTPAPPAVQAQATPAANASSGRKKRRKGAAVQQAEALATGAPTPTARGPDGSEWQVVGEARRVAKEARKRRKKAQRQRRQQERKEKRAAALLLAPKTAAVVITLQPDAADAKKRGGRHPEHQQQSGPGRARGVNLNANEPTGE</sequence>
<evidence type="ECO:0000313" key="4">
    <source>
        <dbReference type="RefSeq" id="XP_050556007.1"/>
    </source>
</evidence>
<keyword evidence="1" id="KW-0175">Coiled coil</keyword>
<feature type="compositionally biased region" description="Low complexity" evidence="2">
    <location>
        <begin position="337"/>
        <end position="346"/>
    </location>
</feature>
<dbReference type="Proteomes" id="UP000829999">
    <property type="component" value="Chromosome 18"/>
</dbReference>
<evidence type="ECO:0000313" key="3">
    <source>
        <dbReference type="Proteomes" id="UP000829999"/>
    </source>
</evidence>
<accession>A0A9R0F0D3</accession>
<dbReference type="AlphaFoldDB" id="A0A9R0F0D3"/>
<feature type="region of interest" description="Disordered" evidence="2">
    <location>
        <begin position="434"/>
        <end position="473"/>
    </location>
</feature>
<keyword evidence="3" id="KW-1185">Reference proteome</keyword>
<feature type="compositionally biased region" description="Basic residues" evidence="2">
    <location>
        <begin position="397"/>
        <end position="408"/>
    </location>
</feature>
<feature type="compositionally biased region" description="Low complexity" evidence="2">
    <location>
        <begin position="20"/>
        <end position="33"/>
    </location>
</feature>
<evidence type="ECO:0000256" key="2">
    <source>
        <dbReference type="SAM" id="MobiDB-lite"/>
    </source>
</evidence>
<feature type="compositionally biased region" description="Pro residues" evidence="2">
    <location>
        <begin position="326"/>
        <end position="336"/>
    </location>
</feature>
<dbReference type="RefSeq" id="XP_050556007.1">
    <property type="nucleotide sequence ID" value="XM_050700050.1"/>
</dbReference>
<dbReference type="OrthoDB" id="7479546at2759"/>
<feature type="compositionally biased region" description="Low complexity" evidence="2">
    <location>
        <begin position="61"/>
        <end position="72"/>
    </location>
</feature>
<feature type="coiled-coil region" evidence="1">
    <location>
        <begin position="211"/>
        <end position="245"/>
    </location>
</feature>
<feature type="region of interest" description="Disordered" evidence="2">
    <location>
        <begin position="306"/>
        <end position="420"/>
    </location>
</feature>
<reference evidence="4" key="1">
    <citation type="submission" date="2025-08" db="UniProtKB">
        <authorList>
            <consortium name="RefSeq"/>
        </authorList>
    </citation>
    <scope>IDENTIFICATION</scope>
    <source>
        <tissue evidence="4">Whole larval tissue</tissue>
    </source>
</reference>
<protein>
    <submittedName>
        <fullName evidence="4">Uncharacterized protein LOC126911661</fullName>
    </submittedName>
</protein>
<name>A0A9R0F0D3_SPOFR</name>
<proteinExistence type="predicted"/>
<feature type="compositionally biased region" description="Basic and acidic residues" evidence="2">
    <location>
        <begin position="439"/>
        <end position="451"/>
    </location>
</feature>
<evidence type="ECO:0000256" key="1">
    <source>
        <dbReference type="SAM" id="Coils"/>
    </source>
</evidence>
<feature type="compositionally biased region" description="Basic and acidic residues" evidence="2">
    <location>
        <begin position="409"/>
        <end position="418"/>
    </location>
</feature>
<organism evidence="3 4">
    <name type="scientific">Spodoptera frugiperda</name>
    <name type="common">Fall armyworm</name>
    <dbReference type="NCBI Taxonomy" id="7108"/>
    <lineage>
        <taxon>Eukaryota</taxon>
        <taxon>Metazoa</taxon>
        <taxon>Ecdysozoa</taxon>
        <taxon>Arthropoda</taxon>
        <taxon>Hexapoda</taxon>
        <taxon>Insecta</taxon>
        <taxon>Pterygota</taxon>
        <taxon>Neoptera</taxon>
        <taxon>Endopterygota</taxon>
        <taxon>Lepidoptera</taxon>
        <taxon>Glossata</taxon>
        <taxon>Ditrysia</taxon>
        <taxon>Noctuoidea</taxon>
        <taxon>Noctuidae</taxon>
        <taxon>Amphipyrinae</taxon>
        <taxon>Spodoptera</taxon>
    </lineage>
</organism>
<dbReference type="GeneID" id="126911661"/>